<dbReference type="EMBL" id="CP015961">
    <property type="protein sequence ID" value="ANI92935.1"/>
    <property type="molecule type" value="Genomic_DNA"/>
</dbReference>
<dbReference type="Pfam" id="PF02541">
    <property type="entry name" value="Ppx-GppA"/>
    <property type="match status" value="1"/>
</dbReference>
<dbReference type="Gene3D" id="3.30.420.40">
    <property type="match status" value="1"/>
</dbReference>
<dbReference type="SUPFAM" id="SSF53067">
    <property type="entry name" value="Actin-like ATPase domain"/>
    <property type="match status" value="2"/>
</dbReference>
<dbReference type="PANTHER" id="PTHR30005">
    <property type="entry name" value="EXOPOLYPHOSPHATASE"/>
    <property type="match status" value="1"/>
</dbReference>
<dbReference type="KEGG" id="dtm:BJL86_2169"/>
<feature type="domain" description="Ppx/GppA phosphatase N-terminal" evidence="1">
    <location>
        <begin position="37"/>
        <end position="302"/>
    </location>
</feature>
<reference evidence="2 3" key="1">
    <citation type="submission" date="2016-06" db="EMBL/GenBank/DDBJ databases">
        <title>Complete genome sequence of a saline-alkali tolerant type strain Dietzia timorensis ID05-A0528T.</title>
        <authorList>
            <person name="Wu X."/>
        </authorList>
    </citation>
    <scope>NUCLEOTIDE SEQUENCE [LARGE SCALE GENOMIC DNA]</scope>
    <source>
        <strain evidence="2 3">ID05-A0528</strain>
    </source>
</reference>
<dbReference type="OrthoDB" id="9793035at2"/>
<gene>
    <name evidence="2" type="ORF">BJL86_2169</name>
</gene>
<evidence type="ECO:0000313" key="3">
    <source>
        <dbReference type="Proteomes" id="UP000186104"/>
    </source>
</evidence>
<dbReference type="RefSeq" id="WP_067476811.1">
    <property type="nucleotide sequence ID" value="NZ_CP015961.1"/>
</dbReference>
<accession>A0A173LKW8</accession>
<dbReference type="GO" id="GO:0016462">
    <property type="term" value="F:pyrophosphatase activity"/>
    <property type="evidence" value="ECO:0007669"/>
    <property type="project" value="TreeGrafter"/>
</dbReference>
<evidence type="ECO:0000259" key="1">
    <source>
        <dbReference type="Pfam" id="PF02541"/>
    </source>
</evidence>
<dbReference type="InterPro" id="IPR050273">
    <property type="entry name" value="GppA/Ppx_hydrolase"/>
</dbReference>
<dbReference type="InterPro" id="IPR003695">
    <property type="entry name" value="Ppx_GppA_N"/>
</dbReference>
<dbReference type="STRING" id="499555.BJL86_2169"/>
<dbReference type="Proteomes" id="UP000186104">
    <property type="component" value="Chromosome"/>
</dbReference>
<sequence>MPDAKPNNVVAAIDCGTNSIRLLVAEVTADTFGNPKLVDLTREMRVIRLGEGVDASGEINPAAIERCREALTDYAATAHKLGATAIRMVATSATRDASNKEDFFGMTAEVLGQHFPGAQAEVISGDTEAELTFAGGVGELDPTEGPFMVTDLGGGSTELVVGSFEDRRPHINSAHSMNIGCVRLTERVLHSQPPEATEVRDAKAIIDESVSEALTHVDAKQARTWVGVAGTFTTLMALALDLDTYEPARIHLSRIPLADLRRVCHSLLGMTSEERSALGPMHVGRADVIGGGALVAMRLADVAESVGIDTLVVSEKDILDGIARSVANLRS</sequence>
<evidence type="ECO:0000313" key="2">
    <source>
        <dbReference type="EMBL" id="ANI92935.1"/>
    </source>
</evidence>
<organism evidence="2 3">
    <name type="scientific">Dietzia timorensis</name>
    <dbReference type="NCBI Taxonomy" id="499555"/>
    <lineage>
        <taxon>Bacteria</taxon>
        <taxon>Bacillati</taxon>
        <taxon>Actinomycetota</taxon>
        <taxon>Actinomycetes</taxon>
        <taxon>Mycobacteriales</taxon>
        <taxon>Dietziaceae</taxon>
        <taxon>Dietzia</taxon>
    </lineage>
</organism>
<dbReference type="PANTHER" id="PTHR30005:SF13">
    <property type="entry name" value="EXOPOLYPHOSPHATASE 2"/>
    <property type="match status" value="1"/>
</dbReference>
<dbReference type="Gene3D" id="3.30.420.150">
    <property type="entry name" value="Exopolyphosphatase. Domain 2"/>
    <property type="match status" value="1"/>
</dbReference>
<dbReference type="AlphaFoldDB" id="A0A173LKW8"/>
<proteinExistence type="predicted"/>
<protein>
    <submittedName>
        <fullName evidence="2">Bifunctional 3-dehydroquinate synthase/phosphatase</fullName>
    </submittedName>
</protein>
<keyword evidence="3" id="KW-1185">Reference proteome</keyword>
<name>A0A173LKW8_9ACTN</name>
<dbReference type="CDD" id="cd24119">
    <property type="entry name" value="ASKHA_NBD_MtPPX2-like"/>
    <property type="match status" value="1"/>
</dbReference>
<dbReference type="InterPro" id="IPR043129">
    <property type="entry name" value="ATPase_NBD"/>
</dbReference>